<protein>
    <submittedName>
        <fullName evidence="1">Uncharacterized protein</fullName>
    </submittedName>
</protein>
<name>A0A0C9U6Z0_PAXIN</name>
<dbReference type="Gene3D" id="3.40.50.360">
    <property type="match status" value="1"/>
</dbReference>
<dbReference type="EMBL" id="KN819338">
    <property type="protein sequence ID" value="KIJ15147.1"/>
    <property type="molecule type" value="Genomic_DNA"/>
</dbReference>
<dbReference type="HOGENOM" id="CLU_2558924_0_0_1"/>
<reference evidence="2" key="2">
    <citation type="submission" date="2015-01" db="EMBL/GenBank/DDBJ databases">
        <title>Evolutionary Origins and Diversification of the Mycorrhizal Mutualists.</title>
        <authorList>
            <consortium name="DOE Joint Genome Institute"/>
            <consortium name="Mycorrhizal Genomics Consortium"/>
            <person name="Kohler A."/>
            <person name="Kuo A."/>
            <person name="Nagy L.G."/>
            <person name="Floudas D."/>
            <person name="Copeland A."/>
            <person name="Barry K.W."/>
            <person name="Cichocki N."/>
            <person name="Veneault-Fourrey C."/>
            <person name="LaButti K."/>
            <person name="Lindquist E.A."/>
            <person name="Lipzen A."/>
            <person name="Lundell T."/>
            <person name="Morin E."/>
            <person name="Murat C."/>
            <person name="Riley R."/>
            <person name="Ohm R."/>
            <person name="Sun H."/>
            <person name="Tunlid A."/>
            <person name="Henrissat B."/>
            <person name="Grigoriev I.V."/>
            <person name="Hibbett D.S."/>
            <person name="Martin F."/>
        </authorList>
    </citation>
    <scope>NUCLEOTIDE SEQUENCE [LARGE SCALE GENOMIC DNA]</scope>
    <source>
        <strain evidence="2">ATCC 200175</strain>
    </source>
</reference>
<evidence type="ECO:0000313" key="2">
    <source>
        <dbReference type="Proteomes" id="UP000053647"/>
    </source>
</evidence>
<reference evidence="1 2" key="1">
    <citation type="submission" date="2014-06" db="EMBL/GenBank/DDBJ databases">
        <authorList>
            <consortium name="DOE Joint Genome Institute"/>
            <person name="Kuo A."/>
            <person name="Kohler A."/>
            <person name="Nagy L.G."/>
            <person name="Floudas D."/>
            <person name="Copeland A."/>
            <person name="Barry K.W."/>
            <person name="Cichocki N."/>
            <person name="Veneault-Fourrey C."/>
            <person name="LaButti K."/>
            <person name="Lindquist E.A."/>
            <person name="Lipzen A."/>
            <person name="Lundell T."/>
            <person name="Morin E."/>
            <person name="Murat C."/>
            <person name="Sun H."/>
            <person name="Tunlid A."/>
            <person name="Henrissat B."/>
            <person name="Grigoriev I.V."/>
            <person name="Hibbett D.S."/>
            <person name="Martin F."/>
            <person name="Nordberg H.P."/>
            <person name="Cantor M.N."/>
            <person name="Hua S.X."/>
        </authorList>
    </citation>
    <scope>NUCLEOTIDE SEQUENCE [LARGE SCALE GENOMIC DNA]</scope>
    <source>
        <strain evidence="1 2">ATCC 200175</strain>
    </source>
</reference>
<keyword evidence="2" id="KW-1185">Reference proteome</keyword>
<organism evidence="1 2">
    <name type="scientific">Paxillus involutus ATCC 200175</name>
    <dbReference type="NCBI Taxonomy" id="664439"/>
    <lineage>
        <taxon>Eukaryota</taxon>
        <taxon>Fungi</taxon>
        <taxon>Dikarya</taxon>
        <taxon>Basidiomycota</taxon>
        <taxon>Agaricomycotina</taxon>
        <taxon>Agaricomycetes</taxon>
        <taxon>Agaricomycetidae</taxon>
        <taxon>Boletales</taxon>
        <taxon>Paxilineae</taxon>
        <taxon>Paxillaceae</taxon>
        <taxon>Paxillus</taxon>
    </lineage>
</organism>
<dbReference type="AlphaFoldDB" id="A0A0C9U6Z0"/>
<dbReference type="OrthoDB" id="1856718at2759"/>
<gene>
    <name evidence="1" type="ORF">PAXINDRAFT_12066</name>
</gene>
<dbReference type="Proteomes" id="UP000053647">
    <property type="component" value="Unassembled WGS sequence"/>
</dbReference>
<accession>A0A0C9U6Z0</accession>
<dbReference type="SUPFAM" id="SSF52218">
    <property type="entry name" value="Flavoproteins"/>
    <property type="match status" value="1"/>
</dbReference>
<evidence type="ECO:0000313" key="1">
    <source>
        <dbReference type="EMBL" id="KIJ15147.1"/>
    </source>
</evidence>
<proteinExistence type="predicted"/>
<sequence>MGDYPPEELVSERLVVFVVATTGSGAEPRAMIFLWSLLLRSDLPEDLCLWTRRHRLLGVLLASEEAISQDSQPGSTRNMSQR</sequence>
<dbReference type="InterPro" id="IPR029039">
    <property type="entry name" value="Flavoprotein-like_sf"/>
</dbReference>